<dbReference type="InterPro" id="IPR000115">
    <property type="entry name" value="PRibGlycinamide_synth"/>
</dbReference>
<dbReference type="GO" id="GO:0005524">
    <property type="term" value="F:ATP binding"/>
    <property type="evidence" value="ECO:0007669"/>
    <property type="project" value="UniProtKB-UniRule"/>
</dbReference>
<dbReference type="SMART" id="SM01209">
    <property type="entry name" value="GARS_A"/>
    <property type="match status" value="1"/>
</dbReference>
<dbReference type="InterPro" id="IPR020562">
    <property type="entry name" value="PRibGlycinamide_synth_N"/>
</dbReference>
<evidence type="ECO:0000259" key="15">
    <source>
        <dbReference type="PROSITE" id="PS50975"/>
    </source>
</evidence>
<dbReference type="GO" id="GO:0046872">
    <property type="term" value="F:metal ion binding"/>
    <property type="evidence" value="ECO:0007669"/>
    <property type="project" value="InterPro"/>
</dbReference>
<dbReference type="SUPFAM" id="SSF51246">
    <property type="entry name" value="Rudiment single hybrid motif"/>
    <property type="match status" value="1"/>
</dbReference>
<evidence type="ECO:0000256" key="4">
    <source>
        <dbReference type="ARBA" id="ARBA00013255"/>
    </source>
</evidence>
<evidence type="ECO:0000256" key="10">
    <source>
        <dbReference type="ARBA" id="ARBA00038345"/>
    </source>
</evidence>
<dbReference type="GO" id="GO:0004637">
    <property type="term" value="F:phosphoribosylamine-glycine ligase activity"/>
    <property type="evidence" value="ECO:0007669"/>
    <property type="project" value="UniProtKB-UniRule"/>
</dbReference>
<keyword evidence="5 13" id="KW-0436">Ligase</keyword>
<evidence type="ECO:0000256" key="11">
    <source>
        <dbReference type="ARBA" id="ARBA00042242"/>
    </source>
</evidence>
<dbReference type="InterPro" id="IPR011761">
    <property type="entry name" value="ATP-grasp"/>
</dbReference>
<gene>
    <name evidence="13 16" type="primary">purD</name>
    <name evidence="16" type="ORF">FFIC_140780</name>
</gene>
<dbReference type="Proteomes" id="UP000253891">
    <property type="component" value="Unassembled WGS sequence"/>
</dbReference>
<evidence type="ECO:0000313" key="16">
    <source>
        <dbReference type="EMBL" id="GAO99484.1"/>
    </source>
</evidence>
<keyword evidence="7 13" id="KW-0658">Purine biosynthesis</keyword>
<dbReference type="InterPro" id="IPR016185">
    <property type="entry name" value="PreATP-grasp_dom_sf"/>
</dbReference>
<dbReference type="Pfam" id="PF01071">
    <property type="entry name" value="GARS_A"/>
    <property type="match status" value="1"/>
</dbReference>
<dbReference type="HAMAP" id="MF_00138">
    <property type="entry name" value="GARS"/>
    <property type="match status" value="1"/>
</dbReference>
<dbReference type="GO" id="GO:0006189">
    <property type="term" value="P:'de novo' IMP biosynthetic process"/>
    <property type="evidence" value="ECO:0007669"/>
    <property type="project" value="UniProtKB-UniRule"/>
</dbReference>
<dbReference type="Pfam" id="PF02844">
    <property type="entry name" value="GARS_N"/>
    <property type="match status" value="1"/>
</dbReference>
<dbReference type="PANTHER" id="PTHR43472">
    <property type="entry name" value="PHOSPHORIBOSYLAMINE--GLYCINE LIGASE"/>
    <property type="match status" value="1"/>
</dbReference>
<organism evidence="16 17">
    <name type="scientific">Fructobacillus ficulneus</name>
    <dbReference type="NCBI Taxonomy" id="157463"/>
    <lineage>
        <taxon>Bacteria</taxon>
        <taxon>Bacillati</taxon>
        <taxon>Bacillota</taxon>
        <taxon>Bacilli</taxon>
        <taxon>Lactobacillales</taxon>
        <taxon>Lactobacillaceae</taxon>
        <taxon>Fructobacillus</taxon>
    </lineage>
</organism>
<evidence type="ECO:0000256" key="3">
    <source>
        <dbReference type="ARBA" id="ARBA00005174"/>
    </source>
</evidence>
<keyword evidence="8 14" id="KW-0067">ATP-binding</keyword>
<keyword evidence="17" id="KW-1185">Reference proteome</keyword>
<keyword evidence="6 14" id="KW-0547">Nucleotide-binding</keyword>
<evidence type="ECO:0000313" key="17">
    <source>
        <dbReference type="Proteomes" id="UP000253891"/>
    </source>
</evidence>
<dbReference type="STRING" id="157463.GCA_001047075_00415"/>
<evidence type="ECO:0000256" key="1">
    <source>
        <dbReference type="ARBA" id="ARBA00001936"/>
    </source>
</evidence>
<dbReference type="OrthoDB" id="9807240at2"/>
<dbReference type="PANTHER" id="PTHR43472:SF1">
    <property type="entry name" value="PHOSPHORIBOSYLAMINE--GLYCINE LIGASE, CHLOROPLASTIC"/>
    <property type="match status" value="1"/>
</dbReference>
<comment type="pathway">
    <text evidence="3 13">Purine metabolism; IMP biosynthesis via de novo pathway; N(1)-(5-phospho-D-ribosyl)glycinamide from 5-phospho-alpha-D-ribose 1-diphosphate: step 2/2.</text>
</comment>
<dbReference type="Gene3D" id="3.90.600.10">
    <property type="entry name" value="Phosphoribosylglycinamide synthetase, C-terminal domain"/>
    <property type="match status" value="1"/>
</dbReference>
<dbReference type="Gene3D" id="3.40.50.20">
    <property type="match status" value="1"/>
</dbReference>
<dbReference type="RefSeq" id="WP_061992902.1">
    <property type="nucleotide sequence ID" value="NZ_DF967991.1"/>
</dbReference>
<name>A0A0K8MHZ5_9LACO</name>
<dbReference type="Gene3D" id="3.30.470.20">
    <property type="entry name" value="ATP-grasp fold, B domain"/>
    <property type="match status" value="1"/>
</dbReference>
<reference evidence="16 17" key="1">
    <citation type="journal article" date="2015" name="BMC Genomics">
        <title>Comparative genomics of Fructobacillus spp. and Leuconostoc spp. reveals niche-specific evolution of Fructobacillus spp.</title>
        <authorList>
            <person name="Endo A."/>
            <person name="Tanizawa Y."/>
            <person name="Tanaka N."/>
            <person name="Maeno S."/>
            <person name="Kumar H."/>
            <person name="Shiwa Y."/>
            <person name="Okada S."/>
            <person name="Yoshikawa H."/>
            <person name="Dicks L."/>
            <person name="Nakagawa J."/>
            <person name="Arita M."/>
        </authorList>
    </citation>
    <scope>NUCLEOTIDE SEQUENCE [LARGE SCALE GENOMIC DNA]</scope>
    <source>
        <strain evidence="16 17">JCM 12225</strain>
    </source>
</reference>
<accession>A0A0K8MHZ5</accession>
<dbReference type="EMBL" id="DF967991">
    <property type="protein sequence ID" value="GAO99484.1"/>
    <property type="molecule type" value="Genomic_DNA"/>
</dbReference>
<dbReference type="SMART" id="SM01210">
    <property type="entry name" value="GARS_C"/>
    <property type="match status" value="1"/>
</dbReference>
<dbReference type="InterPro" id="IPR037123">
    <property type="entry name" value="PRibGlycinamide_synth_C_sf"/>
</dbReference>
<evidence type="ECO:0000256" key="6">
    <source>
        <dbReference type="ARBA" id="ARBA00022741"/>
    </source>
</evidence>
<dbReference type="Pfam" id="PF02843">
    <property type="entry name" value="GARS_C"/>
    <property type="match status" value="1"/>
</dbReference>
<dbReference type="InterPro" id="IPR020560">
    <property type="entry name" value="PRibGlycinamide_synth_C-dom"/>
</dbReference>
<dbReference type="GO" id="GO:0009113">
    <property type="term" value="P:purine nucleobase biosynthetic process"/>
    <property type="evidence" value="ECO:0007669"/>
    <property type="project" value="InterPro"/>
</dbReference>
<dbReference type="SUPFAM" id="SSF56059">
    <property type="entry name" value="Glutathione synthetase ATP-binding domain-like"/>
    <property type="match status" value="1"/>
</dbReference>
<keyword evidence="9" id="KW-0464">Manganese</keyword>
<comment type="cofactor">
    <cofactor evidence="1">
        <name>Mn(2+)</name>
        <dbReference type="ChEBI" id="CHEBI:29035"/>
    </cofactor>
</comment>
<dbReference type="InterPro" id="IPR020559">
    <property type="entry name" value="PRibGlycinamide_synth_CS"/>
</dbReference>
<evidence type="ECO:0000256" key="2">
    <source>
        <dbReference type="ARBA" id="ARBA00001946"/>
    </source>
</evidence>
<comment type="similarity">
    <text evidence="10 13">Belongs to the GARS family.</text>
</comment>
<evidence type="ECO:0000256" key="8">
    <source>
        <dbReference type="ARBA" id="ARBA00022840"/>
    </source>
</evidence>
<dbReference type="InterPro" id="IPR020561">
    <property type="entry name" value="PRibGlycinamid_synth_ATP-grasp"/>
</dbReference>
<evidence type="ECO:0000256" key="12">
    <source>
        <dbReference type="ARBA" id="ARBA00042864"/>
    </source>
</evidence>
<dbReference type="InterPro" id="IPR013815">
    <property type="entry name" value="ATP_grasp_subdomain_1"/>
</dbReference>
<dbReference type="NCBIfam" id="TIGR00877">
    <property type="entry name" value="purD"/>
    <property type="match status" value="1"/>
</dbReference>
<comment type="cofactor">
    <cofactor evidence="2">
        <name>Mg(2+)</name>
        <dbReference type="ChEBI" id="CHEBI:18420"/>
    </cofactor>
</comment>
<protein>
    <recommendedName>
        <fullName evidence="4 13">Phosphoribosylamine--glycine ligase</fullName>
        <ecNumber evidence="4 13">6.3.4.13</ecNumber>
    </recommendedName>
    <alternativeName>
        <fullName evidence="13">GARS</fullName>
    </alternativeName>
    <alternativeName>
        <fullName evidence="11 13">Glycinamide ribonucleotide synthetase</fullName>
    </alternativeName>
    <alternativeName>
        <fullName evidence="12 13">Phosphoribosylglycinamide synthetase</fullName>
    </alternativeName>
</protein>
<dbReference type="Gene3D" id="3.30.1490.20">
    <property type="entry name" value="ATP-grasp fold, A domain"/>
    <property type="match status" value="1"/>
</dbReference>
<proteinExistence type="inferred from homology"/>
<comment type="catalytic activity">
    <reaction evidence="13">
        <text>5-phospho-beta-D-ribosylamine + glycine + ATP = N(1)-(5-phospho-beta-D-ribosyl)glycinamide + ADP + phosphate + H(+)</text>
        <dbReference type="Rhea" id="RHEA:17453"/>
        <dbReference type="ChEBI" id="CHEBI:15378"/>
        <dbReference type="ChEBI" id="CHEBI:30616"/>
        <dbReference type="ChEBI" id="CHEBI:43474"/>
        <dbReference type="ChEBI" id="CHEBI:57305"/>
        <dbReference type="ChEBI" id="CHEBI:58681"/>
        <dbReference type="ChEBI" id="CHEBI:143788"/>
        <dbReference type="ChEBI" id="CHEBI:456216"/>
        <dbReference type="EC" id="6.3.4.13"/>
    </reaction>
</comment>
<feature type="domain" description="ATP-grasp" evidence="15">
    <location>
        <begin position="109"/>
        <end position="312"/>
    </location>
</feature>
<dbReference type="EC" id="6.3.4.13" evidence="4 13"/>
<dbReference type="UniPathway" id="UPA00074">
    <property type="reaction ID" value="UER00125"/>
</dbReference>
<evidence type="ECO:0000256" key="5">
    <source>
        <dbReference type="ARBA" id="ARBA00022598"/>
    </source>
</evidence>
<dbReference type="PROSITE" id="PS50975">
    <property type="entry name" value="ATP_GRASP"/>
    <property type="match status" value="1"/>
</dbReference>
<dbReference type="PROSITE" id="PS00184">
    <property type="entry name" value="GARS"/>
    <property type="match status" value="1"/>
</dbReference>
<dbReference type="InterPro" id="IPR011054">
    <property type="entry name" value="Rudment_hybrid_motif"/>
</dbReference>
<dbReference type="SUPFAM" id="SSF52440">
    <property type="entry name" value="PreATP-grasp domain"/>
    <property type="match status" value="1"/>
</dbReference>
<evidence type="ECO:0000256" key="14">
    <source>
        <dbReference type="PROSITE-ProRule" id="PRU00409"/>
    </source>
</evidence>
<evidence type="ECO:0000256" key="9">
    <source>
        <dbReference type="ARBA" id="ARBA00023211"/>
    </source>
</evidence>
<dbReference type="AlphaFoldDB" id="A0A0K8MHZ5"/>
<evidence type="ECO:0000256" key="7">
    <source>
        <dbReference type="ARBA" id="ARBA00022755"/>
    </source>
</evidence>
<sequence>MAKVLVIGSGAREHALAQTFLKSPQVDQVLVAPGNDGMTDTDLVRLPIAATDIPALLAAAADQGVDLTFVGNEDPLIDGIVDAFQAAGLTIFGPSAAAAQLEGSKTFAKEILTSHGIPTAQAVTVTSQAEAQAALANFDWPTVFKLDGLALGKGVTIIEDQSAADEYLQSLYHQNPSAKLVIEEYLNGVEFSIFSLVGHDGQVVHVPFAQDHKRRYDHDRGPNTGGMGAYSPLAWLQPAEGQRAIAELVDPLLAAMSDRGTPFVGVLYTGVMLTAAGPKVIEFNVRFGDPEAQVVLPQLESDFYQVLVDLLAGQHPVAKWQTDAVYLGVVLAAPGYPQAPEKGGQVPAAADLQPAWVNYAGVKATETGLIANGGRVATVVGTGRDTQTAQETLYKILNQHHGDLVYRHDIGHWAVDLTKE</sequence>
<evidence type="ECO:0000256" key="13">
    <source>
        <dbReference type="HAMAP-Rule" id="MF_00138"/>
    </source>
</evidence>